<dbReference type="Proteomes" id="UP001596383">
    <property type="component" value="Unassembled WGS sequence"/>
</dbReference>
<dbReference type="AlphaFoldDB" id="A0ABD5SHL0"/>
<name>A0ABD5SHL0_9EURY</name>
<dbReference type="RefSeq" id="WP_273737573.1">
    <property type="nucleotide sequence ID" value="NZ_JAQIVI010000091.1"/>
</dbReference>
<accession>A0ABD5SHL0</accession>
<proteinExistence type="predicted"/>
<evidence type="ECO:0000313" key="1">
    <source>
        <dbReference type="EMBL" id="MFC6764512.1"/>
    </source>
</evidence>
<keyword evidence="2" id="KW-1185">Reference proteome</keyword>
<comment type="caution">
    <text evidence="1">The sequence shown here is derived from an EMBL/GenBank/DDBJ whole genome shotgun (WGS) entry which is preliminary data.</text>
</comment>
<reference evidence="1 2" key="1">
    <citation type="journal article" date="2019" name="Int. J. Syst. Evol. Microbiol.">
        <title>The Global Catalogue of Microorganisms (GCM) 10K type strain sequencing project: providing services to taxonomists for standard genome sequencing and annotation.</title>
        <authorList>
            <consortium name="The Broad Institute Genomics Platform"/>
            <consortium name="The Broad Institute Genome Sequencing Center for Infectious Disease"/>
            <person name="Wu L."/>
            <person name="Ma J."/>
        </authorList>
    </citation>
    <scope>NUCLEOTIDE SEQUENCE [LARGE SCALE GENOMIC DNA]</scope>
    <source>
        <strain evidence="1 2">LMG 29247</strain>
    </source>
</reference>
<sequence length="67" mass="7870">PTPVVLIHAQGLQSRIFIESLYDILHKLAPLLWKRFHLCFGLENWRTCARFPLFSVFDWIDVSTTVL</sequence>
<organism evidence="1 2">
    <name type="scientific">Natrinema soli</name>
    <dbReference type="NCBI Taxonomy" id="1930624"/>
    <lineage>
        <taxon>Archaea</taxon>
        <taxon>Methanobacteriati</taxon>
        <taxon>Methanobacteriota</taxon>
        <taxon>Stenosarchaea group</taxon>
        <taxon>Halobacteria</taxon>
        <taxon>Halobacteriales</taxon>
        <taxon>Natrialbaceae</taxon>
        <taxon>Natrinema</taxon>
    </lineage>
</organism>
<dbReference type="EMBL" id="JBHSWV010000091">
    <property type="protein sequence ID" value="MFC6764512.1"/>
    <property type="molecule type" value="Genomic_DNA"/>
</dbReference>
<feature type="non-terminal residue" evidence="1">
    <location>
        <position position="1"/>
    </location>
</feature>
<evidence type="ECO:0008006" key="3">
    <source>
        <dbReference type="Google" id="ProtNLM"/>
    </source>
</evidence>
<gene>
    <name evidence="1" type="ORF">ACFQE6_05520</name>
</gene>
<protein>
    <recommendedName>
        <fullName evidence="3">Transposase</fullName>
    </recommendedName>
</protein>
<evidence type="ECO:0000313" key="2">
    <source>
        <dbReference type="Proteomes" id="UP001596383"/>
    </source>
</evidence>